<dbReference type="Proteomes" id="UP000288388">
    <property type="component" value="Unassembled WGS sequence"/>
</dbReference>
<sequence length="700" mass="78368">MRYTTSVYFFDDYQQLLRVVTHRYITQLVQKKEITADKSELMMDTLTVSTIYDKRIESAAYMAVKESDKTFSMYKINTTQDPDNRLIFTGVNFAVKELEGYIVKDIRPQQRTVNYVAEQLLTATEGEWRLGYVKPNLPSITDSFYYLSVKDSLKKLQMHGVEILFKCKIENRRIADKWIEIYDKIGTASNKRFVYGSSALSVVKEQDQSQIYTSLIGRGKGEEVGDGYGRRLEFTDLVWKKSAGKPVEKPAGQNWIELPEMTAKYGIPKKDGTMRKREGVMVFEDIEDAETLLLNTYNELVEMSRPLVQFKTEVFSGDAIGNTIPVIRYDRNYRYRARIFSVTIDRLTGKVTSDVGDNLVKKSSVKVSSDLKLNLEKVENEKPSFYTAEQIAQWQTDIIRGLKGGSYIQLTEADLGISDERVPYCSVWMNGRSLETSDHFLVANSEGIGFIDGDFNLDNFHTAWTIDGVFNARYIQVGRMGGEEMFLDLDTGEVFFGKGWIKSTNGNMQINITEGIIEGPIIRSYNNQSITAGIEIQAGEVRVLDSSKNMLGAIGTTSLTGGSLRISNKQGKNMVIGTENGSSIGTLLSIPSSSTVTNPELDYYGTHDLSGAKIGTGSSQYAKFITTQIGSTKYPAIFDANGRAGVAFGGSELYLIKGNQYYTLSDVLKVTEKMKNLGSVQIPSSIRSDGTVATWWNVSF</sequence>
<evidence type="ECO:0000313" key="2">
    <source>
        <dbReference type="EMBL" id="RVU94567.1"/>
    </source>
</evidence>
<name>A0A437ULM1_ENTAV</name>
<dbReference type="InterPro" id="IPR010572">
    <property type="entry name" value="Tail_dom"/>
</dbReference>
<dbReference type="AlphaFoldDB" id="A0A437ULM1"/>
<dbReference type="InterPro" id="IPR007119">
    <property type="entry name" value="Phage_tail_spike_N"/>
</dbReference>
<reference evidence="2 3" key="1">
    <citation type="submission" date="2018-12" db="EMBL/GenBank/DDBJ databases">
        <title>A novel vanA-carrying plasmid in a clinical isolate of Enterococcus avium.</title>
        <authorList>
            <person name="Bernasconi O.J."/>
            <person name="Luzzaro F."/>
            <person name="Endimiani A."/>
        </authorList>
    </citation>
    <scope>NUCLEOTIDE SEQUENCE [LARGE SCALE GENOMIC DNA]</scope>
    <source>
        <strain evidence="2 3">LC0559/18</strain>
    </source>
</reference>
<proteinExistence type="predicted"/>
<evidence type="ECO:0000259" key="1">
    <source>
        <dbReference type="Pfam" id="PF06605"/>
    </source>
</evidence>
<evidence type="ECO:0000313" key="3">
    <source>
        <dbReference type="Proteomes" id="UP000288388"/>
    </source>
</evidence>
<protein>
    <recommendedName>
        <fullName evidence="1">Tail spike domain-containing protein</fullName>
    </recommendedName>
</protein>
<dbReference type="NCBIfam" id="TIGR01665">
    <property type="entry name" value="put_anti_recept"/>
    <property type="match status" value="1"/>
</dbReference>
<dbReference type="RefSeq" id="WP_127978624.1">
    <property type="nucleotide sequence ID" value="NZ_RYZS01000001.1"/>
</dbReference>
<dbReference type="EMBL" id="RYZS01000001">
    <property type="protein sequence ID" value="RVU94567.1"/>
    <property type="molecule type" value="Genomic_DNA"/>
</dbReference>
<feature type="domain" description="Tail spike" evidence="1">
    <location>
        <begin position="128"/>
        <end position="343"/>
    </location>
</feature>
<dbReference type="Pfam" id="PF06605">
    <property type="entry name" value="Prophage_tail"/>
    <property type="match status" value="1"/>
</dbReference>
<organism evidence="2 3">
    <name type="scientific">Enterococcus avium</name>
    <name type="common">Streptococcus avium</name>
    <dbReference type="NCBI Taxonomy" id="33945"/>
    <lineage>
        <taxon>Bacteria</taxon>
        <taxon>Bacillati</taxon>
        <taxon>Bacillota</taxon>
        <taxon>Bacilli</taxon>
        <taxon>Lactobacillales</taxon>
        <taxon>Enterococcaceae</taxon>
        <taxon>Enterococcus</taxon>
    </lineage>
</organism>
<accession>A0A437ULM1</accession>
<gene>
    <name evidence="2" type="ORF">EK398_06750</name>
</gene>
<comment type="caution">
    <text evidence="2">The sequence shown here is derived from an EMBL/GenBank/DDBJ whole genome shotgun (WGS) entry which is preliminary data.</text>
</comment>